<feature type="region of interest" description="Disordered" evidence="1">
    <location>
        <begin position="78"/>
        <end position="102"/>
    </location>
</feature>
<protein>
    <submittedName>
        <fullName evidence="2">Uncharacterized protein</fullName>
    </submittedName>
</protein>
<accession>A0A3N4M7U7</accession>
<dbReference type="Proteomes" id="UP000267821">
    <property type="component" value="Unassembled WGS sequence"/>
</dbReference>
<dbReference type="InParanoid" id="A0A3N4M7U7"/>
<evidence type="ECO:0000256" key="1">
    <source>
        <dbReference type="SAM" id="MobiDB-lite"/>
    </source>
</evidence>
<dbReference type="EMBL" id="ML121528">
    <property type="protein sequence ID" value="RPB28872.1"/>
    <property type="molecule type" value="Genomic_DNA"/>
</dbReference>
<organism evidence="2 3">
    <name type="scientific">Terfezia boudieri ATCC MYA-4762</name>
    <dbReference type="NCBI Taxonomy" id="1051890"/>
    <lineage>
        <taxon>Eukaryota</taxon>
        <taxon>Fungi</taxon>
        <taxon>Dikarya</taxon>
        <taxon>Ascomycota</taxon>
        <taxon>Pezizomycotina</taxon>
        <taxon>Pezizomycetes</taxon>
        <taxon>Pezizales</taxon>
        <taxon>Pezizaceae</taxon>
        <taxon>Terfezia</taxon>
    </lineage>
</organism>
<name>A0A3N4M7U7_9PEZI</name>
<evidence type="ECO:0000313" key="2">
    <source>
        <dbReference type="EMBL" id="RPB28872.1"/>
    </source>
</evidence>
<gene>
    <name evidence="2" type="ORF">L211DRAFT_817063</name>
</gene>
<dbReference type="AlphaFoldDB" id="A0A3N4M7U7"/>
<feature type="compositionally biased region" description="Low complexity" evidence="1">
    <location>
        <begin position="43"/>
        <end position="53"/>
    </location>
</feature>
<evidence type="ECO:0000313" key="3">
    <source>
        <dbReference type="Proteomes" id="UP000267821"/>
    </source>
</evidence>
<feature type="region of interest" description="Disordered" evidence="1">
    <location>
        <begin position="1"/>
        <end position="62"/>
    </location>
</feature>
<feature type="compositionally biased region" description="Polar residues" evidence="1">
    <location>
        <begin position="179"/>
        <end position="193"/>
    </location>
</feature>
<proteinExistence type="predicted"/>
<sequence length="210" mass="22389">MSGSNERSDADTSTYHRRASFSPGTSLTELFTGRAPPPPYPGPNAAAAQRARAMSISGPSTSGISAFRRESISSINSSASNLDENAVDEGEGSPTGMTNPFTRRMSFGARAMRDLRLPGKMGAQGGSVPFPTAARGEPHYRRLVRIVLIMSSGTCPDDGKSNSPPLSEPGENPHHQRRPSASTMPLPVSSTKANYDPMGERILKGDFYMD</sequence>
<reference evidence="2 3" key="1">
    <citation type="journal article" date="2018" name="Nat. Ecol. Evol.">
        <title>Pezizomycetes genomes reveal the molecular basis of ectomycorrhizal truffle lifestyle.</title>
        <authorList>
            <person name="Murat C."/>
            <person name="Payen T."/>
            <person name="Noel B."/>
            <person name="Kuo A."/>
            <person name="Morin E."/>
            <person name="Chen J."/>
            <person name="Kohler A."/>
            <person name="Krizsan K."/>
            <person name="Balestrini R."/>
            <person name="Da Silva C."/>
            <person name="Montanini B."/>
            <person name="Hainaut M."/>
            <person name="Levati E."/>
            <person name="Barry K.W."/>
            <person name="Belfiori B."/>
            <person name="Cichocki N."/>
            <person name="Clum A."/>
            <person name="Dockter R.B."/>
            <person name="Fauchery L."/>
            <person name="Guy J."/>
            <person name="Iotti M."/>
            <person name="Le Tacon F."/>
            <person name="Lindquist E.A."/>
            <person name="Lipzen A."/>
            <person name="Malagnac F."/>
            <person name="Mello A."/>
            <person name="Molinier V."/>
            <person name="Miyauchi S."/>
            <person name="Poulain J."/>
            <person name="Riccioni C."/>
            <person name="Rubini A."/>
            <person name="Sitrit Y."/>
            <person name="Splivallo R."/>
            <person name="Traeger S."/>
            <person name="Wang M."/>
            <person name="Zifcakova L."/>
            <person name="Wipf D."/>
            <person name="Zambonelli A."/>
            <person name="Paolocci F."/>
            <person name="Nowrousian M."/>
            <person name="Ottonello S."/>
            <person name="Baldrian P."/>
            <person name="Spatafora J.W."/>
            <person name="Henrissat B."/>
            <person name="Nagy L.G."/>
            <person name="Aury J.M."/>
            <person name="Wincker P."/>
            <person name="Grigoriev I.V."/>
            <person name="Bonfante P."/>
            <person name="Martin F.M."/>
        </authorList>
    </citation>
    <scope>NUCLEOTIDE SEQUENCE [LARGE SCALE GENOMIC DNA]</scope>
    <source>
        <strain evidence="2 3">ATCC MYA-4762</strain>
    </source>
</reference>
<feature type="region of interest" description="Disordered" evidence="1">
    <location>
        <begin position="153"/>
        <end position="199"/>
    </location>
</feature>
<dbReference type="OrthoDB" id="5384020at2759"/>
<feature type="compositionally biased region" description="Basic and acidic residues" evidence="1">
    <location>
        <begin position="1"/>
        <end position="10"/>
    </location>
</feature>
<keyword evidence="3" id="KW-1185">Reference proteome</keyword>